<evidence type="ECO:0000256" key="1">
    <source>
        <dbReference type="PROSITE-ProRule" id="PRU01032"/>
    </source>
</evidence>
<dbReference type="PANTHER" id="PTHR38694">
    <property type="entry name" value="CONSERVED EXPRESSED PROTEIN"/>
    <property type="match status" value="1"/>
</dbReference>
<dbReference type="PANTHER" id="PTHR38694:SF1">
    <property type="entry name" value="PEROXIN DOMAIN-CONTAINING PROTEIN"/>
    <property type="match status" value="1"/>
</dbReference>
<comment type="caution">
    <text evidence="1">Lacks conserved residue(s) required for the propagation of feature annotation.</text>
</comment>
<comment type="caution">
    <text evidence="5">The sequence shown here is derived from an EMBL/GenBank/DDBJ whole genome shotgun (WGS) entry which is preliminary data.</text>
</comment>
<dbReference type="InterPro" id="IPR036852">
    <property type="entry name" value="Peptidase_S8/S53_dom_sf"/>
</dbReference>
<proteinExistence type="predicted"/>
<dbReference type="AlphaFoldDB" id="A0AA38UBV2"/>
<dbReference type="CDD" id="cd23784">
    <property type="entry name" value="RWD_Spc25"/>
    <property type="match status" value="1"/>
</dbReference>
<dbReference type="GO" id="GO:0004252">
    <property type="term" value="F:serine-type endopeptidase activity"/>
    <property type="evidence" value="ECO:0007669"/>
    <property type="project" value="InterPro"/>
</dbReference>
<sequence length="1041" mass="113853">MAFVPRGFHLDLKSVLSDPNSHINLDIPVYEETLQNFLKAVNSYKNRSITAITDKWTKDAAEKKKMQDKCQKIEGEISKCKVQEIELMATLEKEQDERKDAELAVSAFKGRSHPSMNIDEYRVLIASLRTDKGKERSTLNSHASRVTLELHAYEKLLACTIEGMEKEQLLISFKRVDISNPERELSFVLDVSGPNYREGSLRIYEDGSSNVFKVPDYRKDAVATYLKNFKIDNFTSAAFNSSGDSRAFPDLATNGAAYVVAGAGEFVLEWGTSTSLPTTGAILAMFNDARLAVGKKTIGFINPTIYSEPFRVAFNDITSGGNPGCGTEGFTCSTGWNPIMKTGVRDLRDEDLMKSLPPTPLVDPGSPLSTYDDQRAVLKPSKHHDRVSEVPTVAEAPALATGDRERPKDPETEDLGWTVNPKVPVPVVQGLDNEHLWVLVRRFNKQVFHFRRIPNPPPGVLDCTSAITSDSYSPDKLRSALERFYLTFVVGAATALKHIARIRSWTEASRTAWFFSAYSLAWYKDMLAPTFLALILTLVVFPSARSVLFPPAPLAAIDAATGDVKKPAAGHLGSKDSMTGAEEQFRGQAVETEADHFVTGLSTIAVSVAVGKEGEGASPTVSPEDGESASEKTMDAKVPNVTDVAGAVDAQRTASAVDKATEDEHSKQAAAPVQQAMWDNLGVIMSALTAAMDVWEMIGNALTSSPPFKSLPMRARIASPIAALLIVSLVIPEYWVYKGVTFGGGIAFFGQPVFDKLSQKHILRHLDRLVPNWRQYLDLRNTILLGVPTDNQLTLTLLRLGEANKSPLPPPPTVVENDEETASPPPTAHVDDLPPEYSEQVQEVHAASENTSEEIEEEQTHKTTNKPKGSKLLGFVKGTTKAGVDGVLGVEKVKAVAGSQQAKAKTGIVQPVETVEKAQKEDGPSVFRGKWKGKQGMLTVSTTATQPLIAFSTLGRKKEMDAPAETMVWSLLIDDIVEVRKVGGFGWKGKIIVGWSTGDRVIDGLELTDKEGKVYLLTALPRRDELFNRLVAIGNQRWESC</sequence>
<dbReference type="Gene3D" id="3.30.457.50">
    <property type="entry name" value="Chromosome segregation protein Spc25"/>
    <property type="match status" value="1"/>
</dbReference>
<dbReference type="InterPro" id="IPR030400">
    <property type="entry name" value="Sedolisin_dom"/>
</dbReference>
<name>A0AA38UBV2_9AGAR</name>
<evidence type="ECO:0000313" key="5">
    <source>
        <dbReference type="EMBL" id="KAJ3836639.1"/>
    </source>
</evidence>
<dbReference type="EMBL" id="MU806304">
    <property type="protein sequence ID" value="KAJ3836639.1"/>
    <property type="molecule type" value="Genomic_DNA"/>
</dbReference>
<keyword evidence="2" id="KW-0175">Coiled coil</keyword>
<feature type="coiled-coil region" evidence="2">
    <location>
        <begin position="63"/>
        <end position="111"/>
    </location>
</feature>
<evidence type="ECO:0000256" key="3">
    <source>
        <dbReference type="SAM" id="MobiDB-lite"/>
    </source>
</evidence>
<dbReference type="PROSITE" id="PS51695">
    <property type="entry name" value="SEDOLISIN"/>
    <property type="match status" value="1"/>
</dbReference>
<protein>
    <recommendedName>
        <fullName evidence="4">Peptidase S53 domain-containing protein</fullName>
    </recommendedName>
</protein>
<feature type="region of interest" description="Disordered" evidence="3">
    <location>
        <begin position="802"/>
        <end position="870"/>
    </location>
</feature>
<reference evidence="5" key="1">
    <citation type="submission" date="2022-08" db="EMBL/GenBank/DDBJ databases">
        <authorList>
            <consortium name="DOE Joint Genome Institute"/>
            <person name="Min B."/>
            <person name="Riley R."/>
            <person name="Sierra-Patev S."/>
            <person name="Naranjo-Ortiz M."/>
            <person name="Looney B."/>
            <person name="Konkel Z."/>
            <person name="Slot J.C."/>
            <person name="Sakamoto Y."/>
            <person name="Steenwyk J.L."/>
            <person name="Rokas A."/>
            <person name="Carro J."/>
            <person name="Camarero S."/>
            <person name="Ferreira P."/>
            <person name="Molpeceres G."/>
            <person name="Ruiz-Duenas F.J."/>
            <person name="Serrano A."/>
            <person name="Henrissat B."/>
            <person name="Drula E."/>
            <person name="Hughes K.W."/>
            <person name="Mata J.L."/>
            <person name="Ishikawa N.K."/>
            <person name="Vargas-Isla R."/>
            <person name="Ushijima S."/>
            <person name="Smith C.A."/>
            <person name="Ahrendt S."/>
            <person name="Andreopoulos W."/>
            <person name="He G."/>
            <person name="Labutti K."/>
            <person name="Lipzen A."/>
            <person name="Ng V."/>
            <person name="Sandor L."/>
            <person name="Barry K."/>
            <person name="Martinez A.T."/>
            <person name="Xiao Y."/>
            <person name="Gibbons J.G."/>
            <person name="Terashima K."/>
            <person name="Hibbett D.S."/>
            <person name="Grigoriev I.V."/>
        </authorList>
    </citation>
    <scope>NUCLEOTIDE SEQUENCE</scope>
    <source>
        <strain evidence="5">TFB9207</strain>
    </source>
</reference>
<dbReference type="InterPro" id="IPR021709">
    <property type="entry name" value="DUF3292"/>
</dbReference>
<accession>A0AA38UBV2</accession>
<dbReference type="Gene3D" id="3.40.50.200">
    <property type="entry name" value="Peptidase S8/S53 domain"/>
    <property type="match status" value="1"/>
</dbReference>
<feature type="region of interest" description="Disordered" evidence="3">
    <location>
        <begin position="613"/>
        <end position="634"/>
    </location>
</feature>
<evidence type="ECO:0000256" key="2">
    <source>
        <dbReference type="SAM" id="Coils"/>
    </source>
</evidence>
<feature type="region of interest" description="Disordered" evidence="3">
    <location>
        <begin position="379"/>
        <end position="418"/>
    </location>
</feature>
<dbReference type="GO" id="GO:0006508">
    <property type="term" value="P:proteolysis"/>
    <property type="evidence" value="ECO:0007669"/>
    <property type="project" value="InterPro"/>
</dbReference>
<dbReference type="SUPFAM" id="SSF52743">
    <property type="entry name" value="Subtilisin-like"/>
    <property type="match status" value="1"/>
</dbReference>
<keyword evidence="6" id="KW-1185">Reference proteome</keyword>
<evidence type="ECO:0000259" key="4">
    <source>
        <dbReference type="PROSITE" id="PS51695"/>
    </source>
</evidence>
<dbReference type="Proteomes" id="UP001163846">
    <property type="component" value="Unassembled WGS sequence"/>
</dbReference>
<evidence type="ECO:0000313" key="6">
    <source>
        <dbReference type="Proteomes" id="UP001163846"/>
    </source>
</evidence>
<gene>
    <name evidence="5" type="ORF">F5878DRAFT_711310</name>
</gene>
<dbReference type="Pfam" id="PF11696">
    <property type="entry name" value="DUF3292"/>
    <property type="match status" value="1"/>
</dbReference>
<organism evidence="5 6">
    <name type="scientific">Lentinula raphanica</name>
    <dbReference type="NCBI Taxonomy" id="153919"/>
    <lineage>
        <taxon>Eukaryota</taxon>
        <taxon>Fungi</taxon>
        <taxon>Dikarya</taxon>
        <taxon>Basidiomycota</taxon>
        <taxon>Agaricomycotina</taxon>
        <taxon>Agaricomycetes</taxon>
        <taxon>Agaricomycetidae</taxon>
        <taxon>Agaricales</taxon>
        <taxon>Marasmiineae</taxon>
        <taxon>Omphalotaceae</taxon>
        <taxon>Lentinula</taxon>
    </lineage>
</organism>
<feature type="domain" description="Peptidase S53" evidence="4">
    <location>
        <begin position="1"/>
        <end position="357"/>
    </location>
</feature>